<keyword evidence="4 9" id="KW-0378">Hydrolase</keyword>
<name>A0A239HMK8_9BURK</name>
<evidence type="ECO:0000256" key="2">
    <source>
        <dbReference type="ARBA" id="ARBA00009209"/>
    </source>
</evidence>
<dbReference type="InterPro" id="IPR002037">
    <property type="entry name" value="Glyco_hydro_8"/>
</dbReference>
<feature type="active site" description="Nucleophile" evidence="8">
    <location>
        <position position="126"/>
    </location>
</feature>
<dbReference type="Gene3D" id="1.50.10.10">
    <property type="match status" value="1"/>
</dbReference>
<dbReference type="NCBIfam" id="NF008305">
    <property type="entry name" value="PRK11097.1"/>
    <property type="match status" value="1"/>
</dbReference>
<proteinExistence type="inferred from homology"/>
<feature type="chain" id="PRO_5012828242" description="Glucanase" evidence="10">
    <location>
        <begin position="27"/>
        <end position="383"/>
    </location>
</feature>
<dbReference type="EMBL" id="FZOT01000007">
    <property type="protein sequence ID" value="SNS82361.1"/>
    <property type="molecule type" value="Genomic_DNA"/>
</dbReference>
<dbReference type="GO" id="GO:0030245">
    <property type="term" value="P:cellulose catabolic process"/>
    <property type="evidence" value="ECO:0007669"/>
    <property type="project" value="UniProtKB-KW"/>
</dbReference>
<comment type="catalytic activity">
    <reaction evidence="1">
        <text>Endohydrolysis of (1-&gt;4)-beta-D-glucosidic linkages in cellulose, lichenin and cereal beta-D-glucans.</text>
        <dbReference type="EC" id="3.2.1.4"/>
    </reaction>
</comment>
<accession>A0A239HMK8</accession>
<dbReference type="Pfam" id="PF01270">
    <property type="entry name" value="Glyco_hydro_8"/>
    <property type="match status" value="1"/>
</dbReference>
<dbReference type="InterPro" id="IPR008928">
    <property type="entry name" value="6-hairpin_glycosidase_sf"/>
</dbReference>
<dbReference type="InterPro" id="IPR019834">
    <property type="entry name" value="Glyco_hydro_8_CS"/>
</dbReference>
<reference evidence="11 12" key="1">
    <citation type="submission" date="2017-06" db="EMBL/GenBank/DDBJ databases">
        <authorList>
            <person name="Kim H.J."/>
            <person name="Triplett B.A."/>
        </authorList>
    </citation>
    <scope>NUCLEOTIDE SEQUENCE [LARGE SCALE GENOMIC DNA]</scope>
    <source>
        <strain evidence="11 12">U15</strain>
    </source>
</reference>
<evidence type="ECO:0000313" key="11">
    <source>
        <dbReference type="EMBL" id="SNS82361.1"/>
    </source>
</evidence>
<evidence type="ECO:0000256" key="3">
    <source>
        <dbReference type="ARBA" id="ARBA00022729"/>
    </source>
</evidence>
<dbReference type="EC" id="3.2.1.-" evidence="9"/>
<dbReference type="PROSITE" id="PS00812">
    <property type="entry name" value="GLYCOSYL_HYDROL_F8"/>
    <property type="match status" value="1"/>
</dbReference>
<evidence type="ECO:0000256" key="7">
    <source>
        <dbReference type="ARBA" id="ARBA00023326"/>
    </source>
</evidence>
<keyword evidence="6 9" id="KW-0326">Glycosidase</keyword>
<protein>
    <recommendedName>
        <fullName evidence="9">Glucanase</fullName>
        <ecNumber evidence="9">3.2.1.-</ecNumber>
    </recommendedName>
</protein>
<evidence type="ECO:0000313" key="12">
    <source>
        <dbReference type="Proteomes" id="UP000198284"/>
    </source>
</evidence>
<evidence type="ECO:0000256" key="8">
    <source>
        <dbReference type="PROSITE-ProRule" id="PRU10058"/>
    </source>
</evidence>
<keyword evidence="5" id="KW-0136">Cellulose degradation</keyword>
<evidence type="ECO:0000256" key="6">
    <source>
        <dbReference type="ARBA" id="ARBA00023295"/>
    </source>
</evidence>
<keyword evidence="7 9" id="KW-0119">Carbohydrate metabolism</keyword>
<dbReference type="SUPFAM" id="SSF48208">
    <property type="entry name" value="Six-hairpin glycosidases"/>
    <property type="match status" value="1"/>
</dbReference>
<dbReference type="GO" id="GO:0008810">
    <property type="term" value="F:cellulase activity"/>
    <property type="evidence" value="ECO:0007669"/>
    <property type="project" value="UniProtKB-EC"/>
</dbReference>
<dbReference type="AlphaFoldDB" id="A0A239HMK8"/>
<dbReference type="PRINTS" id="PR00735">
    <property type="entry name" value="GLHYDRLASE8"/>
</dbReference>
<organism evidence="11 12">
    <name type="scientific">Noviherbaspirillum humi</name>
    <dbReference type="NCBI Taxonomy" id="1688639"/>
    <lineage>
        <taxon>Bacteria</taxon>
        <taxon>Pseudomonadati</taxon>
        <taxon>Pseudomonadota</taxon>
        <taxon>Betaproteobacteria</taxon>
        <taxon>Burkholderiales</taxon>
        <taxon>Oxalobacteraceae</taxon>
        <taxon>Noviherbaspirillum</taxon>
    </lineage>
</organism>
<feature type="signal peptide" evidence="10">
    <location>
        <begin position="1"/>
        <end position="26"/>
    </location>
</feature>
<evidence type="ECO:0000256" key="9">
    <source>
        <dbReference type="RuleBase" id="RU361167"/>
    </source>
</evidence>
<dbReference type="InterPro" id="IPR012341">
    <property type="entry name" value="6hp_glycosidase-like_sf"/>
</dbReference>
<comment type="similarity">
    <text evidence="2 9">Belongs to the glycosyl hydrolase 8 (cellulase D) family.</text>
</comment>
<keyword evidence="12" id="KW-1185">Reference proteome</keyword>
<evidence type="ECO:0000256" key="1">
    <source>
        <dbReference type="ARBA" id="ARBA00000966"/>
    </source>
</evidence>
<sequence>MAASPLRRTLLAAGAAASLLPLPLLAADAAACDIWPHWSGFKRRFLSEDGRVIDRSSPQSITTSEGQSYALFFALVADDRDSFARLLRWTEDNLAGGDLSASLPAWHWGRRPDGGWGVLDDNPASDADLWIAYALIEAGRLWKNQKYAALGRLVAERILREETADIPGFGRVLLPAPRGFRPQPDSFRLNPSYLPVQLMRRMAAVTGQAPWRQLGATAIDVTVRSAPRGFAPDWVLVKAGGSFQPDAATEAVGSYNAIRVYLWAGMLDEKDPARAVLLRALLPAARHVERTGVPPLEAHTRDGEASGTGPAGFSAAMLPFLSAARLTDAARRQLLRVEARAPLDDSNNYYEQVLTLFALGWHGGLYRFAPDGSLIPRWTCKER</sequence>
<keyword evidence="3 10" id="KW-0732">Signal</keyword>
<evidence type="ECO:0000256" key="5">
    <source>
        <dbReference type="ARBA" id="ARBA00023001"/>
    </source>
</evidence>
<dbReference type="Proteomes" id="UP000198284">
    <property type="component" value="Unassembled WGS sequence"/>
</dbReference>
<evidence type="ECO:0000256" key="10">
    <source>
        <dbReference type="SAM" id="SignalP"/>
    </source>
</evidence>
<keyword evidence="7 9" id="KW-0624">Polysaccharide degradation</keyword>
<evidence type="ECO:0000256" key="4">
    <source>
        <dbReference type="ARBA" id="ARBA00022801"/>
    </source>
</evidence>
<gene>
    <name evidence="11" type="ORF">SAMN06265795_10760</name>
</gene>